<dbReference type="EMBL" id="BLAY01000090">
    <property type="protein sequence ID" value="GET40409.1"/>
    <property type="molecule type" value="Genomic_DNA"/>
</dbReference>
<organism evidence="1 2">
    <name type="scientific">Microseira wollei NIES-4236</name>
    <dbReference type="NCBI Taxonomy" id="2530354"/>
    <lineage>
        <taxon>Bacteria</taxon>
        <taxon>Bacillati</taxon>
        <taxon>Cyanobacteriota</taxon>
        <taxon>Cyanophyceae</taxon>
        <taxon>Oscillatoriophycideae</taxon>
        <taxon>Aerosakkonematales</taxon>
        <taxon>Aerosakkonemataceae</taxon>
        <taxon>Microseira</taxon>
    </lineage>
</organism>
<evidence type="ECO:0000313" key="2">
    <source>
        <dbReference type="Proteomes" id="UP001050975"/>
    </source>
</evidence>
<name>A0AAV3XIS0_9CYAN</name>
<dbReference type="AlphaFoldDB" id="A0AAV3XIS0"/>
<protein>
    <submittedName>
        <fullName evidence="1">Uncharacterized protein</fullName>
    </submittedName>
</protein>
<accession>A0AAV3XIS0</accession>
<keyword evidence="2" id="KW-1185">Reference proteome</keyword>
<gene>
    <name evidence="1" type="ORF">MiSe_52180</name>
</gene>
<reference evidence="1" key="1">
    <citation type="submission" date="2019-10" db="EMBL/GenBank/DDBJ databases">
        <title>Draft genome sequece of Microseira wollei NIES-4236.</title>
        <authorList>
            <person name="Yamaguchi H."/>
            <person name="Suzuki S."/>
            <person name="Kawachi M."/>
        </authorList>
    </citation>
    <scope>NUCLEOTIDE SEQUENCE</scope>
    <source>
        <strain evidence="1">NIES-4236</strain>
    </source>
</reference>
<evidence type="ECO:0000313" key="1">
    <source>
        <dbReference type="EMBL" id="GET40409.1"/>
    </source>
</evidence>
<dbReference type="Proteomes" id="UP001050975">
    <property type="component" value="Unassembled WGS sequence"/>
</dbReference>
<sequence>MQVYLSTRMVNGIVEAGFTNQSVAARDISLNPPLL</sequence>
<proteinExistence type="predicted"/>
<comment type="caution">
    <text evidence="1">The sequence shown here is derived from an EMBL/GenBank/DDBJ whole genome shotgun (WGS) entry which is preliminary data.</text>
</comment>